<dbReference type="EMBL" id="CM046130">
    <property type="protein sequence ID" value="KAI8431446.1"/>
    <property type="molecule type" value="Genomic_DNA"/>
</dbReference>
<proteinExistence type="predicted"/>
<organism evidence="1 2">
    <name type="scientific">Choristoneura fumiferana</name>
    <name type="common">Spruce budworm moth</name>
    <name type="synonym">Archips fumiferana</name>
    <dbReference type="NCBI Taxonomy" id="7141"/>
    <lineage>
        <taxon>Eukaryota</taxon>
        <taxon>Metazoa</taxon>
        <taxon>Ecdysozoa</taxon>
        <taxon>Arthropoda</taxon>
        <taxon>Hexapoda</taxon>
        <taxon>Insecta</taxon>
        <taxon>Pterygota</taxon>
        <taxon>Neoptera</taxon>
        <taxon>Endopterygota</taxon>
        <taxon>Lepidoptera</taxon>
        <taxon>Glossata</taxon>
        <taxon>Ditrysia</taxon>
        <taxon>Tortricoidea</taxon>
        <taxon>Tortricidae</taxon>
        <taxon>Tortricinae</taxon>
        <taxon>Choristoneura</taxon>
    </lineage>
</organism>
<name>A0ACC0K644_CHOFU</name>
<evidence type="ECO:0000313" key="2">
    <source>
        <dbReference type="Proteomes" id="UP001064048"/>
    </source>
</evidence>
<reference evidence="1 2" key="1">
    <citation type="journal article" date="2022" name="Genome Biol. Evol.">
        <title>The Spruce Budworm Genome: Reconstructing the Evolutionary History of Antifreeze Proteins.</title>
        <authorList>
            <person name="Beliveau C."/>
            <person name="Gagne P."/>
            <person name="Picq S."/>
            <person name="Vernygora O."/>
            <person name="Keeling C.I."/>
            <person name="Pinkney K."/>
            <person name="Doucet D."/>
            <person name="Wen F."/>
            <person name="Johnston J.S."/>
            <person name="Maaroufi H."/>
            <person name="Boyle B."/>
            <person name="Laroche J."/>
            <person name="Dewar K."/>
            <person name="Juretic N."/>
            <person name="Blackburn G."/>
            <person name="Nisole A."/>
            <person name="Brunet B."/>
            <person name="Brandao M."/>
            <person name="Lumley L."/>
            <person name="Duan J."/>
            <person name="Quan G."/>
            <person name="Lucarotti C.J."/>
            <person name="Roe A.D."/>
            <person name="Sperling F.A.H."/>
            <person name="Levesque R.C."/>
            <person name="Cusson M."/>
        </authorList>
    </citation>
    <scope>NUCLEOTIDE SEQUENCE [LARGE SCALE GENOMIC DNA]</scope>
    <source>
        <strain evidence="1">Glfc:IPQL:Cfum</strain>
    </source>
</reference>
<keyword evidence="2" id="KW-1185">Reference proteome</keyword>
<dbReference type="Proteomes" id="UP001064048">
    <property type="component" value="Chromosome 30"/>
</dbReference>
<sequence length="1032" mass="121218">MSDSGRKRSRKTKLVPRDFSELIDDDCFLQEPPIKIPFLNKSEKGGELSSGSGSLEFSVRVEVEDIDTLPEEDPSNYMKYLFSLSQDSKQEVNEDELDKRILDLGRTFIMDPQKIYRTFRGLLKKYPHEKEAVIHTRNAWGKVFHEKSVEEPSIHPQSVELQDILTQWKNWLNNSRVKETPFCYKCYICSDAWWTLMDFKNHIRAHEDCSIRLEIIQHECNIIAHEGQIPEPNDIHIDGKCFKCAKTFKQHLDCRKFTDHRYFCTHCKDEFITCRLLNSHEGICDKNPVRTTVISDDIMTNQDTFTEYPCKICGTIFVTVPERCLLCAKIKLFYNDDAFRNHRTKTHRRVDNRRPIWDKIIVPKIMLEQCLFIPKSQRKSNTKKTKFIVPVKADTRTTDNINDRRKTNSTETQENEESNSTAANDNDSILSEDTQIPEDSKDFLKTLTQITETLDIKPDIVVKDEKLSDTEDSKADLVEIIAQTQKEQAKSKADVPLAVREQSNKFKQIIQEVEEIKLSNIFQVSKNAQPVTPIKQEIKEEPEEFEDDLIVLESSSESIKQESESSDMSLLNLEPEVILKAGYRKRKTYKCNKCCFEGYHREYREHVNNHCRTPPKRKSEPTEDNFTCTKCKNSFDTLKSYALHFVQHKYKFMTCPQCVTMFDSVTKLVTHINTHVKNQFVRMQLIQRAEDVDKSKMCQCKTCKEVIDIKSTFAHWEGHLEIKTEPEKNKCMTINKMSTGNESALEPDELKRILDIFQNQDGVTKGVPNKIKCCFVCKRYFDRQNDCKRHLVEHLLEDAYASVYRTEFLKCQICHELHKKADSYKKHMRDHASLPIYQCGLCNKTFSDSSNFTKHKKVHNLKVFVCDICNKKFQAKFSLEKHMEMHMTTEPFHCEPCQRVFYDHSFFRRHVRQHHDGRFARFACMICKKRFESLRLKWDHMWEEHKQRKEKADCPICKKSYRKISDVKKHSLTEHGFNISLANVFKLVDEYHSECDKVVESLKVNEQEREASSDDDVLLIEEDRETLIIYDD</sequence>
<protein>
    <submittedName>
        <fullName evidence="1">Uncharacterized protein</fullName>
    </submittedName>
</protein>
<accession>A0ACC0K644</accession>
<comment type="caution">
    <text evidence="1">The sequence shown here is derived from an EMBL/GenBank/DDBJ whole genome shotgun (WGS) entry which is preliminary data.</text>
</comment>
<gene>
    <name evidence="1" type="ORF">MSG28_015965</name>
</gene>
<evidence type="ECO:0000313" key="1">
    <source>
        <dbReference type="EMBL" id="KAI8431446.1"/>
    </source>
</evidence>